<evidence type="ECO:0000313" key="1">
    <source>
        <dbReference type="EMBL" id="RUR77815.1"/>
    </source>
</evidence>
<dbReference type="PANTHER" id="PTHR12993">
    <property type="entry name" value="N-ACETYLGLUCOSAMINYL-PHOSPHATIDYLINOSITOL DE-N-ACETYLASE-RELATED"/>
    <property type="match status" value="1"/>
</dbReference>
<reference evidence="1 2" key="1">
    <citation type="journal article" date="2019" name="Genome Biol. Evol.">
        <title>Day and night: Metabolic profiles and evolutionary relationships of six axenic non-marine cyanobacteria.</title>
        <authorList>
            <person name="Will S.E."/>
            <person name="Henke P."/>
            <person name="Boedeker C."/>
            <person name="Huang S."/>
            <person name="Brinkmann H."/>
            <person name="Rohde M."/>
            <person name="Jarek M."/>
            <person name="Friedl T."/>
            <person name="Seufert S."/>
            <person name="Schumacher M."/>
            <person name="Overmann J."/>
            <person name="Neumann-Schaal M."/>
            <person name="Petersen J."/>
        </authorList>
    </citation>
    <scope>NUCLEOTIDE SEQUENCE [LARGE SCALE GENOMIC DNA]</scope>
    <source>
        <strain evidence="1 2">PCC 6912</strain>
    </source>
</reference>
<dbReference type="EMBL" id="RSCJ01000016">
    <property type="protein sequence ID" value="RUR77815.1"/>
    <property type="molecule type" value="Genomic_DNA"/>
</dbReference>
<dbReference type="SUPFAM" id="SSF102588">
    <property type="entry name" value="LmbE-like"/>
    <property type="match status" value="1"/>
</dbReference>
<dbReference type="RefSeq" id="WP_016876474.1">
    <property type="nucleotide sequence ID" value="NZ_AJLN01000145.1"/>
</dbReference>
<dbReference type="STRING" id="211165.GCA_000317285_06243"/>
<dbReference type="Proteomes" id="UP000268857">
    <property type="component" value="Unassembled WGS sequence"/>
</dbReference>
<dbReference type="InterPro" id="IPR024078">
    <property type="entry name" value="LmbE-like_dom_sf"/>
</dbReference>
<keyword evidence="2" id="KW-1185">Reference proteome</keyword>
<sequence>MPLQIIYSRILGKLENVWQLIQAEILFRWILPAKSQLLPVSQKPAMVFAPHQDDETFGCGGMIALKRELGVPVKVVFLTDGHKSYFQIKPEDIVQVRKQEATSALNILGVESPEDIYFIDQPDGELRHISSEQQLDTINQLVQLLKSFQPAEVYVPHQKDKHPDHEATYDLVQAALKESGIQAQVFQYPIWLFWKMPPLFRVNLQPLGQSYKLSIKSVFNKKQQAIQVYGSQRHTLPFSFMRRFFLPSEIFFQQEN</sequence>
<dbReference type="InterPro" id="IPR003737">
    <property type="entry name" value="GlcNAc_PI_deacetylase-related"/>
</dbReference>
<dbReference type="PANTHER" id="PTHR12993:SF29">
    <property type="entry name" value="BLR3841 PROTEIN"/>
    <property type="match status" value="1"/>
</dbReference>
<dbReference type="OrthoDB" id="9790023at2"/>
<dbReference type="Gene3D" id="3.40.50.10320">
    <property type="entry name" value="LmbE-like"/>
    <property type="match status" value="1"/>
</dbReference>
<name>A0A433N7Y1_CHLFR</name>
<dbReference type="AlphaFoldDB" id="A0A433N7Y1"/>
<dbReference type="GO" id="GO:0016811">
    <property type="term" value="F:hydrolase activity, acting on carbon-nitrogen (but not peptide) bonds, in linear amides"/>
    <property type="evidence" value="ECO:0007669"/>
    <property type="project" value="TreeGrafter"/>
</dbReference>
<comment type="caution">
    <text evidence="1">The sequence shown here is derived from an EMBL/GenBank/DDBJ whole genome shotgun (WGS) entry which is preliminary data.</text>
</comment>
<organism evidence="1 2">
    <name type="scientific">Chlorogloeopsis fritschii PCC 6912</name>
    <dbReference type="NCBI Taxonomy" id="211165"/>
    <lineage>
        <taxon>Bacteria</taxon>
        <taxon>Bacillati</taxon>
        <taxon>Cyanobacteriota</taxon>
        <taxon>Cyanophyceae</taxon>
        <taxon>Nostocales</taxon>
        <taxon>Chlorogloeopsidaceae</taxon>
        <taxon>Chlorogloeopsis</taxon>
    </lineage>
</organism>
<dbReference type="Pfam" id="PF02585">
    <property type="entry name" value="PIG-L"/>
    <property type="match status" value="1"/>
</dbReference>
<protein>
    <submittedName>
        <fullName evidence="1">PIG-L family deacetylase</fullName>
    </submittedName>
</protein>
<gene>
    <name evidence="1" type="ORF">PCC6912_36960</name>
</gene>
<evidence type="ECO:0000313" key="2">
    <source>
        <dbReference type="Proteomes" id="UP000268857"/>
    </source>
</evidence>
<proteinExistence type="predicted"/>
<accession>A0A433N7Y1</accession>